<protein>
    <submittedName>
        <fullName evidence="2">Saccharopine dehydrogenase-domain-containing protein</fullName>
    </submittedName>
</protein>
<feature type="domain" description="Saccharopine dehydrogenase NADP binding" evidence="1">
    <location>
        <begin position="7"/>
        <end position="127"/>
    </location>
</feature>
<dbReference type="Gene3D" id="3.40.50.720">
    <property type="entry name" value="NAD(P)-binding Rossmann-like Domain"/>
    <property type="match status" value="1"/>
</dbReference>
<dbReference type="EMBL" id="JAPCWZ010000009">
    <property type="protein sequence ID" value="KAK8852254.1"/>
    <property type="molecule type" value="Genomic_DNA"/>
</dbReference>
<dbReference type="PANTHER" id="PTHR43781">
    <property type="entry name" value="SACCHAROPINE DEHYDROGENASE"/>
    <property type="match status" value="1"/>
</dbReference>
<organism evidence="2 3">
    <name type="scientific">Apiospora arundinis</name>
    <dbReference type="NCBI Taxonomy" id="335852"/>
    <lineage>
        <taxon>Eukaryota</taxon>
        <taxon>Fungi</taxon>
        <taxon>Dikarya</taxon>
        <taxon>Ascomycota</taxon>
        <taxon>Pezizomycotina</taxon>
        <taxon>Sordariomycetes</taxon>
        <taxon>Xylariomycetidae</taxon>
        <taxon>Amphisphaeriales</taxon>
        <taxon>Apiosporaceae</taxon>
        <taxon>Apiospora</taxon>
    </lineage>
</organism>
<dbReference type="Pfam" id="PF03435">
    <property type="entry name" value="Sacchrp_dh_NADP"/>
    <property type="match status" value="1"/>
</dbReference>
<keyword evidence="3" id="KW-1185">Reference proteome</keyword>
<dbReference type="Proteomes" id="UP001390339">
    <property type="component" value="Unassembled WGS sequence"/>
</dbReference>
<reference evidence="2 3" key="1">
    <citation type="journal article" date="2024" name="IMA Fungus">
        <title>Apiospora arundinis, a panoply of carbohydrate-active enzymes and secondary metabolites.</title>
        <authorList>
            <person name="Sorensen T."/>
            <person name="Petersen C."/>
            <person name="Muurmann A.T."/>
            <person name="Christiansen J.V."/>
            <person name="Brundto M.L."/>
            <person name="Overgaard C.K."/>
            <person name="Boysen A.T."/>
            <person name="Wollenberg R.D."/>
            <person name="Larsen T.O."/>
            <person name="Sorensen J.L."/>
            <person name="Nielsen K.L."/>
            <person name="Sondergaard T.E."/>
        </authorList>
    </citation>
    <scope>NUCLEOTIDE SEQUENCE [LARGE SCALE GENOMIC DNA]</scope>
    <source>
        <strain evidence="2 3">AAU 773</strain>
    </source>
</reference>
<proteinExistence type="predicted"/>
<evidence type="ECO:0000313" key="2">
    <source>
        <dbReference type="EMBL" id="KAK8852254.1"/>
    </source>
</evidence>
<gene>
    <name evidence="2" type="ORF">PGQ11_014733</name>
</gene>
<dbReference type="InterPro" id="IPR036291">
    <property type="entry name" value="NAD(P)-bd_dom_sf"/>
</dbReference>
<dbReference type="SUPFAM" id="SSF51735">
    <property type="entry name" value="NAD(P)-binding Rossmann-fold domains"/>
    <property type="match status" value="1"/>
</dbReference>
<evidence type="ECO:0000259" key="1">
    <source>
        <dbReference type="Pfam" id="PF03435"/>
    </source>
</evidence>
<accession>A0ABR2HT51</accession>
<name>A0ABR2HT51_9PEZI</name>
<dbReference type="PANTHER" id="PTHR43781:SF1">
    <property type="entry name" value="SACCHAROPINE DEHYDROGENASE"/>
    <property type="match status" value="1"/>
</dbReference>
<dbReference type="InterPro" id="IPR005097">
    <property type="entry name" value="Sacchrp_dh_NADP-bd"/>
</dbReference>
<sequence>MAFTPRVMIYGAAGYTGRLASEQAQRTGLPLILAGRTQANITQLAASLNTPYRVFDLHDPAATSSVLREEGVEVLLNCAGPFVATARPLISACIQAGVHYLDVSAELGSYQYALDRSDDAKKANVMLLPGCGGSVAMLGFLAAHALRNIQDPTHVDIALRVAGSMSRGSIASAARSSMDGTRCLQRLRGELVPWGEAKEGNGDTGEKTGVQFDFDNGEGPVSCFPVTLPDLITIWKATGNPNIRTFACVAASEDMAFPEYGEMDLPDGPSAEEREKSPYHAAVVVTGPDGEVERAVLHTVNGYTFTAMASVEAARRVLEGEITTGFQTPEMLFGKEFVETIAVSRLVDIANL</sequence>
<comment type="caution">
    <text evidence="2">The sequence shown here is derived from an EMBL/GenBank/DDBJ whole genome shotgun (WGS) entry which is preliminary data.</text>
</comment>
<evidence type="ECO:0000313" key="3">
    <source>
        <dbReference type="Proteomes" id="UP001390339"/>
    </source>
</evidence>